<evidence type="ECO:0000313" key="3">
    <source>
        <dbReference type="EMBL" id="UNP27746.1"/>
    </source>
</evidence>
<proteinExistence type="predicted"/>
<dbReference type="PANTHER" id="PTHR40590">
    <property type="entry name" value="CYTOPLASMIC PROTEIN-RELATED"/>
    <property type="match status" value="1"/>
</dbReference>
<keyword evidence="4" id="KW-1185">Reference proteome</keyword>
<dbReference type="CDD" id="cd14789">
    <property type="entry name" value="Tiki"/>
    <property type="match status" value="1"/>
</dbReference>
<name>A0ABY3X8I6_9GAMM</name>
<organism evidence="3 4">
    <name type="scientific">Lysobacter gummosus</name>
    <dbReference type="NCBI Taxonomy" id="262324"/>
    <lineage>
        <taxon>Bacteria</taxon>
        <taxon>Pseudomonadati</taxon>
        <taxon>Pseudomonadota</taxon>
        <taxon>Gammaproteobacteria</taxon>
        <taxon>Lysobacterales</taxon>
        <taxon>Lysobacteraceae</taxon>
        <taxon>Lysobacter</taxon>
    </lineage>
</organism>
<dbReference type="InterPro" id="IPR002816">
    <property type="entry name" value="TraB/PrgY/GumN_fam"/>
</dbReference>
<dbReference type="Pfam" id="PF01963">
    <property type="entry name" value="TraB_PrgY_gumN"/>
    <property type="match status" value="1"/>
</dbReference>
<feature type="signal peptide" evidence="2">
    <location>
        <begin position="1"/>
        <end position="28"/>
    </location>
</feature>
<gene>
    <name evidence="3" type="ORF">MOV92_14595</name>
</gene>
<reference evidence="3 4" key="1">
    <citation type="submission" date="2022-03" db="EMBL/GenBank/DDBJ databases">
        <title>Complete genome sequence of Lysobacter capsici VKM B-2533 and Lysobacter gummosus 10.1.1, promising sources of lytic agents.</title>
        <authorList>
            <person name="Tarlachkov S.V."/>
            <person name="Kudryakova I.V."/>
            <person name="Afoshin A.S."/>
            <person name="Leontyevskaya E.A."/>
            <person name="Leontyevskaya N.V."/>
        </authorList>
    </citation>
    <scope>NUCLEOTIDE SEQUENCE [LARGE SCALE GENOMIC DNA]</scope>
    <source>
        <strain evidence="3 4">10.1.1</strain>
    </source>
</reference>
<feature type="chain" id="PRO_5046446529" evidence="2">
    <location>
        <begin position="29"/>
        <end position="353"/>
    </location>
</feature>
<dbReference type="PANTHER" id="PTHR40590:SF1">
    <property type="entry name" value="CYTOPLASMIC PROTEIN"/>
    <property type="match status" value="1"/>
</dbReference>
<accession>A0ABY3X8I6</accession>
<evidence type="ECO:0000256" key="2">
    <source>
        <dbReference type="SAM" id="SignalP"/>
    </source>
</evidence>
<dbReference type="EMBL" id="CP093547">
    <property type="protein sequence ID" value="UNP27746.1"/>
    <property type="molecule type" value="Genomic_DNA"/>
</dbReference>
<feature type="compositionally biased region" description="Low complexity" evidence="1">
    <location>
        <begin position="323"/>
        <end position="337"/>
    </location>
</feature>
<sequence length="353" mass="38075">MRFLKLFALPLLTASLLSVSLTSATAVAGGEQAAPAAAKAPPVPLLWKISDADNAVYLLGSFHLLRADDYPLSADIDQAFAASDKVVFEVAPEEMFDPTVGQRFMQRARYQDGGTLSKELPADLREKLNRVLAKNGRSLSQVDALEPWFVNLSLVLGVSQSIGFSPQLGLDQYLMRQAAEAGKATSGLESMDHQLDVMDSGPVDEQIKGLREFLDKPDEVPGMLEDIHKAWRNADLAELDEKARREMKDKTPQTYRMVNTERNDAWVPQIQKLLDDAKKGETLVVVGSLHLLGDDGLIERLRGKGYKVERVCAACASGTPDLAAPVAPAPAEATEAGGASGKPVKTGSGKPAR</sequence>
<protein>
    <submittedName>
        <fullName evidence="3">TraB/GumN family protein</fullName>
    </submittedName>
</protein>
<evidence type="ECO:0000313" key="4">
    <source>
        <dbReference type="Proteomes" id="UP000829194"/>
    </source>
</evidence>
<feature type="region of interest" description="Disordered" evidence="1">
    <location>
        <begin position="321"/>
        <end position="353"/>
    </location>
</feature>
<evidence type="ECO:0000256" key="1">
    <source>
        <dbReference type="SAM" id="MobiDB-lite"/>
    </source>
</evidence>
<dbReference type="RefSeq" id="WP_057943432.1">
    <property type="nucleotide sequence ID" value="NZ_CP011131.1"/>
</dbReference>
<keyword evidence="2" id="KW-0732">Signal</keyword>
<dbReference type="Proteomes" id="UP000829194">
    <property type="component" value="Chromosome"/>
</dbReference>
<dbReference type="InterPro" id="IPR047111">
    <property type="entry name" value="YbaP-like"/>
</dbReference>